<dbReference type="EMBL" id="DVMM01000014">
    <property type="protein sequence ID" value="HIU28803.1"/>
    <property type="molecule type" value="Genomic_DNA"/>
</dbReference>
<reference evidence="9" key="2">
    <citation type="journal article" date="2021" name="PeerJ">
        <title>Extensive microbial diversity within the chicken gut microbiome revealed by metagenomics and culture.</title>
        <authorList>
            <person name="Gilroy R."/>
            <person name="Ravi A."/>
            <person name="Getino M."/>
            <person name="Pursley I."/>
            <person name="Horton D.L."/>
            <person name="Alikhan N.F."/>
            <person name="Baker D."/>
            <person name="Gharbi K."/>
            <person name="Hall N."/>
            <person name="Watson M."/>
            <person name="Adriaenssens E.M."/>
            <person name="Foster-Nyarko E."/>
            <person name="Jarju S."/>
            <person name="Secka A."/>
            <person name="Antonio M."/>
            <person name="Oren A."/>
            <person name="Chaudhuri R.R."/>
            <person name="La Ragione R."/>
            <person name="Hildebrand F."/>
            <person name="Pallen M.J."/>
        </authorList>
    </citation>
    <scope>NUCLEOTIDE SEQUENCE</scope>
    <source>
        <strain evidence="9">CHK195-4489</strain>
    </source>
</reference>
<evidence type="ECO:0000256" key="3">
    <source>
        <dbReference type="ARBA" id="ARBA00022475"/>
    </source>
</evidence>
<feature type="transmembrane region" description="Helical" evidence="7">
    <location>
        <begin position="182"/>
        <end position="200"/>
    </location>
</feature>
<evidence type="ECO:0000256" key="5">
    <source>
        <dbReference type="ARBA" id="ARBA00022989"/>
    </source>
</evidence>
<protein>
    <recommendedName>
        <fullName evidence="8">Polysaccharide chain length determinant N-terminal domain-containing protein</fullName>
    </recommendedName>
</protein>
<evidence type="ECO:0000256" key="1">
    <source>
        <dbReference type="ARBA" id="ARBA00004651"/>
    </source>
</evidence>
<sequence>MKDEITLKGLFEIIKSKILIIISATVLVTTAAAVITKFYISPEYTSSIKLCVVGDFDTEGGSSVSNENSTINYVKNLIETCIETLNAQDAYVQINSNLRELNASYENTNIDSSNVRIEQVGNSNVLRVTATTENAQLSYDTCQAFETMAKERVPIIGEVQIEKIDSPVLATAPSSPNMLKNCILGALIGFVVSCGIVILIEMLDNTVKDGAETARQLDILLLCEIPDFYSATERERYYEYKLNSGTGGKKRGR</sequence>
<evidence type="ECO:0000256" key="6">
    <source>
        <dbReference type="ARBA" id="ARBA00023136"/>
    </source>
</evidence>
<comment type="similarity">
    <text evidence="2">Belongs to the CpsC/CapA family.</text>
</comment>
<keyword evidence="6 7" id="KW-0472">Membrane</keyword>
<dbReference type="InterPro" id="IPR050445">
    <property type="entry name" value="Bact_polysacc_biosynth/exp"/>
</dbReference>
<evidence type="ECO:0000313" key="9">
    <source>
        <dbReference type="EMBL" id="HIU28803.1"/>
    </source>
</evidence>
<keyword evidence="3" id="KW-1003">Cell membrane</keyword>
<keyword evidence="4 7" id="KW-0812">Transmembrane</keyword>
<organism evidence="9 10">
    <name type="scientific">Candidatus Egerieisoma faecipullorum</name>
    <dbReference type="NCBI Taxonomy" id="2840963"/>
    <lineage>
        <taxon>Bacteria</taxon>
        <taxon>Bacillati</taxon>
        <taxon>Bacillota</taxon>
        <taxon>Clostridia</taxon>
        <taxon>Eubacteriales</taxon>
        <taxon>Clostridiaceae</taxon>
        <taxon>Clostridiaceae incertae sedis</taxon>
        <taxon>Candidatus Egerieisoma</taxon>
    </lineage>
</organism>
<name>A0A9D1I7T4_9CLOT</name>
<reference evidence="9" key="1">
    <citation type="submission" date="2020-10" db="EMBL/GenBank/DDBJ databases">
        <authorList>
            <person name="Gilroy R."/>
        </authorList>
    </citation>
    <scope>NUCLEOTIDE SEQUENCE</scope>
    <source>
        <strain evidence="9">CHK195-4489</strain>
    </source>
</reference>
<comment type="caution">
    <text evidence="9">The sequence shown here is derived from an EMBL/GenBank/DDBJ whole genome shotgun (WGS) entry which is preliminary data.</text>
</comment>
<proteinExistence type="inferred from homology"/>
<accession>A0A9D1I7T4</accession>
<comment type="subcellular location">
    <subcellularLocation>
        <location evidence="1">Cell membrane</location>
        <topology evidence="1">Multi-pass membrane protein</topology>
    </subcellularLocation>
</comment>
<dbReference type="PANTHER" id="PTHR32309:SF31">
    <property type="entry name" value="CAPSULAR EXOPOLYSACCHARIDE FAMILY"/>
    <property type="match status" value="1"/>
</dbReference>
<dbReference type="AlphaFoldDB" id="A0A9D1I7T4"/>
<evidence type="ECO:0000313" key="10">
    <source>
        <dbReference type="Proteomes" id="UP000824089"/>
    </source>
</evidence>
<dbReference type="Pfam" id="PF02706">
    <property type="entry name" value="Wzz"/>
    <property type="match status" value="1"/>
</dbReference>
<dbReference type="Proteomes" id="UP000824089">
    <property type="component" value="Unassembled WGS sequence"/>
</dbReference>
<dbReference type="InterPro" id="IPR003856">
    <property type="entry name" value="LPS_length_determ_N"/>
</dbReference>
<evidence type="ECO:0000256" key="7">
    <source>
        <dbReference type="SAM" id="Phobius"/>
    </source>
</evidence>
<evidence type="ECO:0000256" key="4">
    <source>
        <dbReference type="ARBA" id="ARBA00022692"/>
    </source>
</evidence>
<gene>
    <name evidence="9" type="ORF">IAD50_00740</name>
</gene>
<feature type="transmembrane region" description="Helical" evidence="7">
    <location>
        <begin position="18"/>
        <end position="40"/>
    </location>
</feature>
<feature type="domain" description="Polysaccharide chain length determinant N-terminal" evidence="8">
    <location>
        <begin position="3"/>
        <end position="89"/>
    </location>
</feature>
<evidence type="ECO:0000256" key="2">
    <source>
        <dbReference type="ARBA" id="ARBA00006683"/>
    </source>
</evidence>
<dbReference type="GO" id="GO:0005886">
    <property type="term" value="C:plasma membrane"/>
    <property type="evidence" value="ECO:0007669"/>
    <property type="project" value="UniProtKB-SubCell"/>
</dbReference>
<dbReference type="PANTHER" id="PTHR32309">
    <property type="entry name" value="TYROSINE-PROTEIN KINASE"/>
    <property type="match status" value="1"/>
</dbReference>
<keyword evidence="5 7" id="KW-1133">Transmembrane helix</keyword>
<evidence type="ECO:0000259" key="8">
    <source>
        <dbReference type="Pfam" id="PF02706"/>
    </source>
</evidence>